<dbReference type="Pfam" id="PF00353">
    <property type="entry name" value="HemolysinCabind"/>
    <property type="match status" value="3"/>
</dbReference>
<evidence type="ECO:0000256" key="2">
    <source>
        <dbReference type="SAM" id="MobiDB-lite"/>
    </source>
</evidence>
<evidence type="ECO:0000313" key="4">
    <source>
        <dbReference type="EMBL" id="TGG91134.1"/>
    </source>
</evidence>
<dbReference type="SUPFAM" id="SSF51120">
    <property type="entry name" value="beta-Roll"/>
    <property type="match status" value="3"/>
</dbReference>
<dbReference type="OrthoDB" id="8710959at2"/>
<proteinExistence type="predicted"/>
<protein>
    <recommendedName>
        <fullName evidence="3">Haemolysin-type calcium binding-related domain-containing protein</fullName>
    </recommendedName>
</protein>
<dbReference type="PANTHER" id="PTHR39431:SF1">
    <property type="entry name" value="FRPA_C-RELATED PROTEIN"/>
    <property type="match status" value="1"/>
</dbReference>
<dbReference type="EMBL" id="SRMF01000010">
    <property type="protein sequence ID" value="TGG91134.1"/>
    <property type="molecule type" value="Genomic_DNA"/>
</dbReference>
<dbReference type="InterPro" id="IPR010566">
    <property type="entry name" value="Haemolys_ca-bd"/>
</dbReference>
<feature type="domain" description="Haemolysin-type calcium binding-related" evidence="3">
    <location>
        <begin position="798"/>
        <end position="827"/>
    </location>
</feature>
<comment type="caution">
    <text evidence="4">The sequence shown here is derived from an EMBL/GenBank/DDBJ whole genome shotgun (WGS) entry which is preliminary data.</text>
</comment>
<sequence>MKHTKESLIRSQLTEIQAEAQKQGRVFARALTGGGSTGNELLDDMMSISNIALDDSGPSRVTSIWSSIEEVATASATLWAYHYNINRLVAELEEGLEAWDLPPLTEEERIELFEAAVSAHTEGAREILQDNSDSEEADSNQSEEEAGEESNGGGSGGESGSESGSDSGGESGSESGGDSGGESGGDSGGESGGDSGGESGGSSGGGTGGSSSGAGAGGGSGSGGSFFTPPPPPPPNPGPIPGSPIVLNLEGEAIDTTGLDEEIHFDLNGNGFREQTGWITPDQGFLVLDRNGDGIINDGTELFGNWTELGSGTTAANGFEALAEFDENGDGVIDAQDSIYSELRVWVDLDQDGVSDSGELFTLAELGIASISLEYSTSNHTDEHGNEFRQWGHFTTVDGIQRDAVDIWFHKDPTLTQEQELDVSADIAALPDMQGYGTAHSLHQAMVRDETGNLKVLVKQFTEETNSERRQELIEDILYEWTGQTEDDKTKFGNRYDFVDGRKIGVLEAFTGHSIGGPRGTGRQYAEQFHGQFNQWASVVYSQLMMQSHLSDIFAEADFTWNEELQTWTGHFDQSTEALVDRMLSHPDQSAALLSDYISVIEGINPYNNANKHAAIASMLEISQNHDLSPELANLISSTLFEGDQWLMTAFTDALAGDSSDLEIVQNWMAGHSGGQIITGEPQETGSLRGTAGDDLLIAGKNDRLYAGGGNDTLIGAEGARLYGESGDNLLVAATDSQLHGGSGSDTYQIGSDVLTTTIRHNNRNNQDAGTLSFGDGIKAEDLRLERHGSHLHFVHGDQRIVMNRWFDNHRYRVAQIQFADGEPLDISEWLQAQVVYSEADPGDQTLNGHSGVDHMVGHDEGVNTLRGGNGDDTLIAGKNDRLYAGGGNDTLIGAEGARLYGESGDNLLVAATDSQLQGGSGSDTYQIGSEVLTTTIRHNNRSNQDAGTLSFGDGIKAEDLRLERHGSHLHFVHGDQRIVMNRWFDNHRYRVAQIQFADGEPLDISEWLQAQVVYSEANPGDQTLNGHSGVDHMVGHDEGVNTLRGGNGDDTLIAGKNDRLYAGGGNDTLIGAEGARLYGESGDNLLVAASDSQLYGGSGTDTFLFKENVDGASVQVGSASDKAVFENADPSQIWLSRSGNHLLIDLLHTEETVRIDDWFRRNDRQLAELKAGDSVATTAQIEKLVSAMAAFSPSEASDDSGSITSSVQEELKDVLSANWGTAA</sequence>
<keyword evidence="5" id="KW-1185">Reference proteome</keyword>
<organism evidence="4 5">
    <name type="scientific">Natronospirillum operosum</name>
    <dbReference type="NCBI Taxonomy" id="2759953"/>
    <lineage>
        <taxon>Bacteria</taxon>
        <taxon>Pseudomonadati</taxon>
        <taxon>Pseudomonadota</taxon>
        <taxon>Gammaproteobacteria</taxon>
        <taxon>Oceanospirillales</taxon>
        <taxon>Natronospirillaceae</taxon>
        <taxon>Natronospirillum</taxon>
    </lineage>
</organism>
<evidence type="ECO:0000259" key="3">
    <source>
        <dbReference type="Pfam" id="PF06594"/>
    </source>
</evidence>
<dbReference type="PRINTS" id="PR00313">
    <property type="entry name" value="CABNDNGRPT"/>
</dbReference>
<dbReference type="PANTHER" id="PTHR39431">
    <property type="entry name" value="FRPA/C-RELATED PROTEIN"/>
    <property type="match status" value="1"/>
</dbReference>
<dbReference type="InterPro" id="IPR001343">
    <property type="entry name" value="Hemolysn_Ca-bd"/>
</dbReference>
<feature type="compositionally biased region" description="Gly residues" evidence="2">
    <location>
        <begin position="150"/>
        <end position="159"/>
    </location>
</feature>
<evidence type="ECO:0000313" key="5">
    <source>
        <dbReference type="Proteomes" id="UP000297475"/>
    </source>
</evidence>
<feature type="region of interest" description="Disordered" evidence="2">
    <location>
        <begin position="128"/>
        <end position="244"/>
    </location>
</feature>
<keyword evidence="1" id="KW-0106">Calcium</keyword>
<gene>
    <name evidence="4" type="ORF">E4656_17240</name>
</gene>
<dbReference type="Gene3D" id="2.150.10.10">
    <property type="entry name" value="Serralysin-like metalloprotease, C-terminal"/>
    <property type="match status" value="3"/>
</dbReference>
<dbReference type="InterPro" id="IPR011049">
    <property type="entry name" value="Serralysin-like_metalloprot_C"/>
</dbReference>
<reference evidence="4 5" key="1">
    <citation type="submission" date="2019-04" db="EMBL/GenBank/DDBJ databases">
        <title>Natronospirillum operosus gen. nov., sp. nov., a haloalkaliphilic satellite isolated from decaying biomass of laboratory culture of cyanobacterium Geitlerinema sp. and proposal of Natronospirillaceae fam. nov. and Saccharospirillaceae fam. nov.</title>
        <authorList>
            <person name="Kevbrin V."/>
            <person name="Boltyanskaya Y."/>
            <person name="Koziaeva V."/>
            <person name="Grouzdev D.S."/>
            <person name="Park M."/>
            <person name="Cho J."/>
        </authorList>
    </citation>
    <scope>NUCLEOTIDE SEQUENCE [LARGE SCALE GENOMIC DNA]</scope>
    <source>
        <strain evidence="4 5">G-116</strain>
    </source>
</reference>
<dbReference type="RefSeq" id="WP_135484556.1">
    <property type="nucleotide sequence ID" value="NZ_SRMF01000010.1"/>
</dbReference>
<dbReference type="GO" id="GO:0005509">
    <property type="term" value="F:calcium ion binding"/>
    <property type="evidence" value="ECO:0007669"/>
    <property type="project" value="InterPro"/>
</dbReference>
<dbReference type="Proteomes" id="UP000297475">
    <property type="component" value="Unassembled WGS sequence"/>
</dbReference>
<feature type="compositionally biased region" description="Pro residues" evidence="2">
    <location>
        <begin position="228"/>
        <end position="242"/>
    </location>
</feature>
<dbReference type="Pfam" id="PF06594">
    <property type="entry name" value="HCBP_related"/>
    <property type="match status" value="2"/>
</dbReference>
<feature type="compositionally biased region" description="Gly residues" evidence="2">
    <location>
        <begin position="166"/>
        <end position="224"/>
    </location>
</feature>
<accession>A0A4Z0W2F9</accession>
<dbReference type="AlphaFoldDB" id="A0A4Z0W2F9"/>
<feature type="domain" description="Haemolysin-type calcium binding-related" evidence="3">
    <location>
        <begin position="976"/>
        <end position="1005"/>
    </location>
</feature>
<name>A0A4Z0W2F9_9GAMM</name>
<feature type="compositionally biased region" description="Acidic residues" evidence="2">
    <location>
        <begin position="132"/>
        <end position="148"/>
    </location>
</feature>
<evidence type="ECO:0000256" key="1">
    <source>
        <dbReference type="ARBA" id="ARBA00022837"/>
    </source>
</evidence>